<dbReference type="GO" id="GO:0008270">
    <property type="term" value="F:zinc ion binding"/>
    <property type="evidence" value="ECO:0007669"/>
    <property type="project" value="UniProtKB-KW"/>
</dbReference>
<protein>
    <recommendedName>
        <fullName evidence="5">MYND-type domain-containing protein</fullName>
    </recommendedName>
</protein>
<dbReference type="Gene3D" id="6.10.140.2220">
    <property type="match status" value="1"/>
</dbReference>
<evidence type="ECO:0000313" key="7">
    <source>
        <dbReference type="Proteomes" id="UP000292702"/>
    </source>
</evidence>
<dbReference type="InterPro" id="IPR002893">
    <property type="entry name" value="Znf_MYND"/>
</dbReference>
<dbReference type="AlphaFoldDB" id="A0A4R0R900"/>
<comment type="caution">
    <text evidence="6">The sequence shown here is derived from an EMBL/GenBank/DDBJ whole genome shotgun (WGS) entry which is preliminary data.</text>
</comment>
<keyword evidence="3" id="KW-0862">Zinc</keyword>
<evidence type="ECO:0000256" key="3">
    <source>
        <dbReference type="ARBA" id="ARBA00022833"/>
    </source>
</evidence>
<keyword evidence="7" id="KW-1185">Reference proteome</keyword>
<dbReference type="SUPFAM" id="SSF144232">
    <property type="entry name" value="HIT/MYND zinc finger-like"/>
    <property type="match status" value="1"/>
</dbReference>
<dbReference type="PROSITE" id="PS01360">
    <property type="entry name" value="ZF_MYND_1"/>
    <property type="match status" value="1"/>
</dbReference>
<proteinExistence type="predicted"/>
<reference evidence="6 7" key="1">
    <citation type="submission" date="2018-11" db="EMBL/GenBank/DDBJ databases">
        <title>Genome assembly of Steccherinum ochraceum LE-BIN_3174, the white-rot fungus of the Steccherinaceae family (The Residual Polyporoid clade, Polyporales, Basidiomycota).</title>
        <authorList>
            <person name="Fedorova T.V."/>
            <person name="Glazunova O.A."/>
            <person name="Landesman E.O."/>
            <person name="Moiseenko K.V."/>
            <person name="Psurtseva N.V."/>
            <person name="Savinova O.S."/>
            <person name="Shakhova N.V."/>
            <person name="Tyazhelova T.V."/>
            <person name="Vasina D.V."/>
        </authorList>
    </citation>
    <scope>NUCLEOTIDE SEQUENCE [LARGE SCALE GENOMIC DNA]</scope>
    <source>
        <strain evidence="6 7">LE-BIN_3174</strain>
    </source>
</reference>
<evidence type="ECO:0000313" key="6">
    <source>
        <dbReference type="EMBL" id="TCD63003.1"/>
    </source>
</evidence>
<dbReference type="EMBL" id="RWJN01000329">
    <property type="protein sequence ID" value="TCD63003.1"/>
    <property type="molecule type" value="Genomic_DNA"/>
</dbReference>
<sequence>MELLKMRSEETSIAEIDRQLTPDGIPMLEYNKQLADWIRFHNVLFIGTIIGCLGLQYDVTQCNDHIMYIKLKPRTRDQHKGKVGMYFEFEDAYKMSMEDAKKLPTPWPYLIAGLRHMQAESAREGQGGVTAAMVEARPLDVQLEAVPVGSIGLPSSGWPYTKMDVDWKGRLRDYINNGKRRHVDLRLRNTLVGSSYHADVERITSGHIIVVLSALQAPSLVQRVFLPLPSTTSTALVVSNQQALARTTGHTSMQSPKNMKERCSGCWANGATKVLSNCKGCKTVKYCSRECQKADWENHREICAIKKRENARWAALEASPGGCGLPDGMTMFDLEERFQKWEWAHRALIQGVITHGLDLVTNPANATRKILFIQMRPVDRSVHQDSARRYFEFVSAEVVDVRDAMERGPAWKNNVLDLHRMQAEQLRAGKGSMAMCAVEARPMAMRLLTAGGLTRERLAGAGFTRPDYTWRIWLRHCMNTGQKYHGPDA</sequence>
<evidence type="ECO:0000256" key="2">
    <source>
        <dbReference type="ARBA" id="ARBA00022771"/>
    </source>
</evidence>
<evidence type="ECO:0000256" key="4">
    <source>
        <dbReference type="PROSITE-ProRule" id="PRU00134"/>
    </source>
</evidence>
<dbReference type="OrthoDB" id="432970at2759"/>
<feature type="domain" description="MYND-type" evidence="5">
    <location>
        <begin position="263"/>
        <end position="303"/>
    </location>
</feature>
<dbReference type="PROSITE" id="PS50865">
    <property type="entry name" value="ZF_MYND_2"/>
    <property type="match status" value="1"/>
</dbReference>
<dbReference type="STRING" id="92696.A0A4R0R900"/>
<name>A0A4R0R900_9APHY</name>
<dbReference type="Pfam" id="PF01753">
    <property type="entry name" value="zf-MYND"/>
    <property type="match status" value="1"/>
</dbReference>
<accession>A0A4R0R900</accession>
<gene>
    <name evidence="6" type="ORF">EIP91_006095</name>
</gene>
<evidence type="ECO:0000256" key="1">
    <source>
        <dbReference type="ARBA" id="ARBA00022723"/>
    </source>
</evidence>
<organism evidence="6 7">
    <name type="scientific">Steccherinum ochraceum</name>
    <dbReference type="NCBI Taxonomy" id="92696"/>
    <lineage>
        <taxon>Eukaryota</taxon>
        <taxon>Fungi</taxon>
        <taxon>Dikarya</taxon>
        <taxon>Basidiomycota</taxon>
        <taxon>Agaricomycotina</taxon>
        <taxon>Agaricomycetes</taxon>
        <taxon>Polyporales</taxon>
        <taxon>Steccherinaceae</taxon>
        <taxon>Steccherinum</taxon>
    </lineage>
</organism>
<keyword evidence="1" id="KW-0479">Metal-binding</keyword>
<evidence type="ECO:0000259" key="5">
    <source>
        <dbReference type="PROSITE" id="PS50865"/>
    </source>
</evidence>
<keyword evidence="2 4" id="KW-0863">Zinc-finger</keyword>
<dbReference type="Proteomes" id="UP000292702">
    <property type="component" value="Unassembled WGS sequence"/>
</dbReference>